<protein>
    <submittedName>
        <fullName evidence="1">Uncharacterized protein</fullName>
    </submittedName>
</protein>
<dbReference type="EMBL" id="PVWG01000020">
    <property type="protein sequence ID" value="PSB18121.1"/>
    <property type="molecule type" value="Genomic_DNA"/>
</dbReference>
<dbReference type="AlphaFoldDB" id="A0A2T1DCG2"/>
<dbReference type="Proteomes" id="UP000238634">
    <property type="component" value="Unassembled WGS sequence"/>
</dbReference>
<dbReference type="RefSeq" id="WP_073073410.1">
    <property type="nucleotide sequence ID" value="NZ_MPPI01000022.1"/>
</dbReference>
<sequence length="76" mass="8919">MWLSYRHHNTTHGFYNCDLGTQALTATCAGVAVSRQGIGYREFFNRLQSSPQLLELRWFDRRNPEMMFADSEDYPL</sequence>
<reference evidence="1 2" key="1">
    <citation type="submission" date="2018-02" db="EMBL/GenBank/DDBJ databases">
        <authorList>
            <person name="Cohen D.B."/>
            <person name="Kent A.D."/>
        </authorList>
    </citation>
    <scope>NUCLEOTIDE SEQUENCE [LARGE SCALE GENOMIC DNA]</scope>
    <source>
        <strain evidence="1 2">ULC007</strain>
    </source>
</reference>
<gene>
    <name evidence="1" type="ORF">C7B65_16535</name>
</gene>
<accession>A0A2T1DCG2</accession>
<evidence type="ECO:0000313" key="1">
    <source>
        <dbReference type="EMBL" id="PSB18121.1"/>
    </source>
</evidence>
<name>A0A2T1DCG2_9CYAN</name>
<keyword evidence="2" id="KW-1185">Reference proteome</keyword>
<organism evidence="1 2">
    <name type="scientific">Phormidesmis priestleyi ULC007</name>
    <dbReference type="NCBI Taxonomy" id="1920490"/>
    <lineage>
        <taxon>Bacteria</taxon>
        <taxon>Bacillati</taxon>
        <taxon>Cyanobacteriota</taxon>
        <taxon>Cyanophyceae</taxon>
        <taxon>Leptolyngbyales</taxon>
        <taxon>Leptolyngbyaceae</taxon>
        <taxon>Phormidesmis</taxon>
    </lineage>
</organism>
<reference evidence="1 2" key="2">
    <citation type="submission" date="2018-03" db="EMBL/GenBank/DDBJ databases">
        <title>The ancient ancestry and fast evolution of plastids.</title>
        <authorList>
            <person name="Moore K.R."/>
            <person name="Magnabosco C."/>
            <person name="Momper L."/>
            <person name="Gold D.A."/>
            <person name="Bosak T."/>
            <person name="Fournier G.P."/>
        </authorList>
    </citation>
    <scope>NUCLEOTIDE SEQUENCE [LARGE SCALE GENOMIC DNA]</scope>
    <source>
        <strain evidence="1 2">ULC007</strain>
    </source>
</reference>
<comment type="caution">
    <text evidence="1">The sequence shown here is derived from an EMBL/GenBank/DDBJ whole genome shotgun (WGS) entry which is preliminary data.</text>
</comment>
<evidence type="ECO:0000313" key="2">
    <source>
        <dbReference type="Proteomes" id="UP000238634"/>
    </source>
</evidence>
<proteinExistence type="predicted"/>